<dbReference type="OrthoDB" id="10295147at2759"/>
<keyword evidence="1" id="KW-0732">Signal</keyword>
<evidence type="ECO:0000256" key="1">
    <source>
        <dbReference type="SAM" id="SignalP"/>
    </source>
</evidence>
<evidence type="ECO:0000313" key="2">
    <source>
        <dbReference type="EMBL" id="KFG30813.1"/>
    </source>
</evidence>
<dbReference type="EMBL" id="AEYI02002019">
    <property type="protein sequence ID" value="KFG30813.1"/>
    <property type="molecule type" value="Genomic_DNA"/>
</dbReference>
<proteinExistence type="predicted"/>
<organism evidence="2 3">
    <name type="scientific">Toxoplasma gondii p89</name>
    <dbReference type="NCBI Taxonomy" id="943119"/>
    <lineage>
        <taxon>Eukaryota</taxon>
        <taxon>Sar</taxon>
        <taxon>Alveolata</taxon>
        <taxon>Apicomplexa</taxon>
        <taxon>Conoidasida</taxon>
        <taxon>Coccidia</taxon>
        <taxon>Eucoccidiorida</taxon>
        <taxon>Eimeriorina</taxon>
        <taxon>Sarcocystidae</taxon>
        <taxon>Toxoplasma</taxon>
    </lineage>
</organism>
<evidence type="ECO:0008006" key="4">
    <source>
        <dbReference type="Google" id="ProtNLM"/>
    </source>
</evidence>
<feature type="signal peptide" evidence="1">
    <location>
        <begin position="1"/>
        <end position="21"/>
    </location>
</feature>
<evidence type="ECO:0000313" key="3">
    <source>
        <dbReference type="Proteomes" id="UP000028828"/>
    </source>
</evidence>
<feature type="chain" id="PRO_5001808126" description="Transmembrane protein" evidence="1">
    <location>
        <begin position="22"/>
        <end position="388"/>
    </location>
</feature>
<dbReference type="AlphaFoldDB" id="A0A086JF95"/>
<comment type="caution">
    <text evidence="2">The sequence shown here is derived from an EMBL/GenBank/DDBJ whole genome shotgun (WGS) entry which is preliminary data.</text>
</comment>
<name>A0A086JF95_TOXGO</name>
<reference evidence="2 3" key="1">
    <citation type="submission" date="2014-03" db="EMBL/GenBank/DDBJ databases">
        <authorList>
            <person name="Sibley D."/>
            <person name="Venepally P."/>
            <person name="Karamycheva S."/>
            <person name="Hadjithomas M."/>
            <person name="Khan A."/>
            <person name="Brunk B."/>
            <person name="Roos D."/>
            <person name="Caler E."/>
            <person name="Lorenzi H."/>
        </authorList>
    </citation>
    <scope>NUCLEOTIDE SEQUENCE [LARGE SCALE GENOMIC DNA]</scope>
    <source>
        <strain evidence="3">p89</strain>
    </source>
</reference>
<sequence length="388" mass="42575">MQLQAYIALGVALCFACYCRAEKLGQPQAVDQSAVPLLRSPLYEPLSGLAVQIKVLQAKVPQLGQFIDEGTSATIQYGYVSTLIHWLSSHMKHVMALMSAPPLGTKAADLAGIFVVMRRKLEQVIAGLHVLINVEGGSRLGERAAQLRTTAEKALQAVLPLRTALLENETDIIKHNAQELLPSKALYQILGQLEEAHTQPITTSMSFVETVNSKLQEARTEVKRKLRKAVEFLKTLKHCVAADAVGWERAAALRSFMQTTHLHKVPDSHTVENSAAITATTLEKLSPEPVYGQSAPTATMSWPTAVANLNFLHTAIVPEFTGVVKRIEAAEKMLAGLRRKLRRVSFLYQTQGREAPMAVETKLEGTQEEDKDDDGIFAVIGGIPFFDF</sequence>
<dbReference type="Proteomes" id="UP000028828">
    <property type="component" value="Unassembled WGS sequence"/>
</dbReference>
<accession>A0A086JF95</accession>
<gene>
    <name evidence="2" type="ORF">TGP89_292150</name>
</gene>
<dbReference type="VEuPathDB" id="ToxoDB:TGP89_292150"/>
<protein>
    <recommendedName>
        <fullName evidence="4">Transmembrane protein</fullName>
    </recommendedName>
</protein>